<dbReference type="Proteomes" id="UP001321748">
    <property type="component" value="Chromosome"/>
</dbReference>
<dbReference type="Pfam" id="PF00496">
    <property type="entry name" value="SBP_bac_5"/>
    <property type="match status" value="1"/>
</dbReference>
<dbReference type="PANTHER" id="PTHR30290">
    <property type="entry name" value="PERIPLASMIC BINDING COMPONENT OF ABC TRANSPORTER"/>
    <property type="match status" value="1"/>
</dbReference>
<proteinExistence type="inferred from homology"/>
<keyword evidence="5" id="KW-0812">Transmembrane</keyword>
<evidence type="ECO:0000259" key="6">
    <source>
        <dbReference type="Pfam" id="PF00496"/>
    </source>
</evidence>
<dbReference type="InterPro" id="IPR039424">
    <property type="entry name" value="SBP_5"/>
</dbReference>
<evidence type="ECO:0000256" key="1">
    <source>
        <dbReference type="ARBA" id="ARBA00004196"/>
    </source>
</evidence>
<dbReference type="Gene3D" id="3.40.190.10">
    <property type="entry name" value="Periplasmic binding protein-like II"/>
    <property type="match status" value="1"/>
</dbReference>
<comment type="similarity">
    <text evidence="2">Belongs to the bacterial solute-binding protein 5 family.</text>
</comment>
<feature type="domain" description="Solute-binding protein family 5" evidence="6">
    <location>
        <begin position="103"/>
        <end position="440"/>
    </location>
</feature>
<evidence type="ECO:0000313" key="8">
    <source>
        <dbReference type="Proteomes" id="UP001321748"/>
    </source>
</evidence>
<reference evidence="7 8" key="1">
    <citation type="journal article" date="2023" name="Microbiol. Spectr.">
        <title>Symbiosis of Carpenter Bees with Uncharacterized Lactic Acid Bacteria Showing NAD Auxotrophy.</title>
        <authorList>
            <person name="Kawasaki S."/>
            <person name="Ozawa K."/>
            <person name="Mori T."/>
            <person name="Yamamoto A."/>
            <person name="Ito M."/>
            <person name="Ohkuma M."/>
            <person name="Sakamoto M."/>
            <person name="Matsutani M."/>
        </authorList>
    </citation>
    <scope>NUCLEOTIDE SEQUENCE [LARGE SCALE GENOMIC DNA]</scope>
    <source>
        <strain evidence="7 8">KimH</strain>
    </source>
</reference>
<name>A0ABN6SFN0_9BIFI</name>
<keyword evidence="5" id="KW-0472">Membrane</keyword>
<gene>
    <name evidence="7" type="ORF">KIMH_01420</name>
</gene>
<keyword evidence="5" id="KW-1133">Transmembrane helix</keyword>
<feature type="transmembrane region" description="Helical" evidence="5">
    <location>
        <begin position="26"/>
        <end position="47"/>
    </location>
</feature>
<evidence type="ECO:0000313" key="7">
    <source>
        <dbReference type="EMBL" id="BDR54031.1"/>
    </source>
</evidence>
<evidence type="ECO:0000256" key="2">
    <source>
        <dbReference type="ARBA" id="ARBA00005695"/>
    </source>
</evidence>
<evidence type="ECO:0000256" key="5">
    <source>
        <dbReference type="SAM" id="Phobius"/>
    </source>
</evidence>
<keyword evidence="8" id="KW-1185">Reference proteome</keyword>
<evidence type="ECO:0000256" key="4">
    <source>
        <dbReference type="ARBA" id="ARBA00022729"/>
    </source>
</evidence>
<accession>A0ABN6SFN0</accession>
<dbReference type="PIRSF" id="PIRSF002741">
    <property type="entry name" value="MppA"/>
    <property type="match status" value="1"/>
</dbReference>
<dbReference type="Gene3D" id="3.10.105.10">
    <property type="entry name" value="Dipeptide-binding Protein, Domain 3"/>
    <property type="match status" value="1"/>
</dbReference>
<dbReference type="SUPFAM" id="SSF53850">
    <property type="entry name" value="Periplasmic binding protein-like II"/>
    <property type="match status" value="1"/>
</dbReference>
<sequence length="524" mass="57173">MVHTPPCTLRARIKAMKETRKRLKPSLVFVIALVVLSLIAALIWPVVNRWQHTKAEEAGGTVRIGARQAPASLDIRTETSKAVSQALLGNVYQTVVSLDEHGKVTPGLATSWEHSSDGLTYTFQLRSGETFEDGSPVDSSAVLWSMQQVIENKYPGYETFDNLAKVTNPSGSELVIDLKSPDSRLPYQLATRLGIVYNRGAKVDYSRQSAGSGPYVVDSFKPGEELVLSKSKSYQGPHKAKSAKIIFSYADQSKDQVQQVASGKLDLAVDLSAQEAVAAKGIGSGFTLSTGLSDENLVLAINNSQSAITSDDRFRQAIRYGIDRQAIANSAEGTAKALTGPLNELSVGYDANYAPFQYDVNKASSLASYFNPSFYGGHLRLVYEDSLGQAIGDEIRDQLGKANIPVEVTMLNHDDFQDRVVNKHDYELTLLTMSNADVDQFANPSSTMLFDDPECQQLFRMVTGAKSDDDFAAQLKQYAQTISEKCASAWLTQKTPINASSSKVKGFVDNMSDSYLPAWNLTAN</sequence>
<keyword evidence="4" id="KW-0732">Signal</keyword>
<dbReference type="InterPro" id="IPR000914">
    <property type="entry name" value="SBP_5_dom"/>
</dbReference>
<protein>
    <submittedName>
        <fullName evidence="7">ABC transporter substrate-binding protein</fullName>
    </submittedName>
</protein>
<keyword evidence="3" id="KW-0813">Transport</keyword>
<dbReference type="PANTHER" id="PTHR30290:SF10">
    <property type="entry name" value="PERIPLASMIC OLIGOPEPTIDE-BINDING PROTEIN-RELATED"/>
    <property type="match status" value="1"/>
</dbReference>
<organism evidence="7 8">
    <name type="scientific">Bombiscardovia apis</name>
    <dbReference type="NCBI Taxonomy" id="2932182"/>
    <lineage>
        <taxon>Bacteria</taxon>
        <taxon>Bacillati</taxon>
        <taxon>Actinomycetota</taxon>
        <taxon>Actinomycetes</taxon>
        <taxon>Bifidobacteriales</taxon>
        <taxon>Bifidobacteriaceae</taxon>
        <taxon>Bombiscardovia</taxon>
    </lineage>
</organism>
<evidence type="ECO:0000256" key="3">
    <source>
        <dbReference type="ARBA" id="ARBA00022448"/>
    </source>
</evidence>
<dbReference type="EMBL" id="AP026800">
    <property type="protein sequence ID" value="BDR54031.1"/>
    <property type="molecule type" value="Genomic_DNA"/>
</dbReference>
<comment type="subcellular location">
    <subcellularLocation>
        <location evidence="1">Cell envelope</location>
    </subcellularLocation>
</comment>
<dbReference type="InterPro" id="IPR030678">
    <property type="entry name" value="Peptide/Ni-bd"/>
</dbReference>